<dbReference type="Proteomes" id="UP000604046">
    <property type="component" value="Unassembled WGS sequence"/>
</dbReference>
<dbReference type="Pfam" id="PF22456">
    <property type="entry name" value="PqqF-like_C_4"/>
    <property type="match status" value="1"/>
</dbReference>
<keyword evidence="6" id="KW-0862">Zinc</keyword>
<evidence type="ECO:0000259" key="12">
    <source>
        <dbReference type="Pfam" id="PF16187"/>
    </source>
</evidence>
<feature type="domain" description="Peptidase M16 N-terminal" evidence="10">
    <location>
        <begin position="47"/>
        <end position="183"/>
    </location>
</feature>
<keyword evidence="5" id="KW-0378">Hydrolase</keyword>
<evidence type="ECO:0000313" key="14">
    <source>
        <dbReference type="EMBL" id="CAE7467467.1"/>
    </source>
</evidence>
<name>A0A812SAM4_9DINO</name>
<evidence type="ECO:0000256" key="6">
    <source>
        <dbReference type="ARBA" id="ARBA00022833"/>
    </source>
</evidence>
<dbReference type="FunFam" id="3.30.830.10:FF:000012">
    <property type="entry name" value="Protease 3"/>
    <property type="match status" value="1"/>
</dbReference>
<keyword evidence="3" id="KW-0645">Protease</keyword>
<feature type="domain" description="Coenzyme PQQ synthesis protein F-like C-terminal lobe" evidence="13">
    <location>
        <begin position="838"/>
        <end position="932"/>
    </location>
</feature>
<evidence type="ECO:0000313" key="15">
    <source>
        <dbReference type="Proteomes" id="UP000604046"/>
    </source>
</evidence>
<evidence type="ECO:0000256" key="1">
    <source>
        <dbReference type="ARBA" id="ARBA00001947"/>
    </source>
</evidence>
<dbReference type="Pfam" id="PF16187">
    <property type="entry name" value="Peptidase_M16_M"/>
    <property type="match status" value="1"/>
</dbReference>
<dbReference type="GO" id="GO:0005737">
    <property type="term" value="C:cytoplasm"/>
    <property type="evidence" value="ECO:0007669"/>
    <property type="project" value="UniProtKB-ARBA"/>
</dbReference>
<organism evidence="14 15">
    <name type="scientific">Symbiodinium natans</name>
    <dbReference type="NCBI Taxonomy" id="878477"/>
    <lineage>
        <taxon>Eukaryota</taxon>
        <taxon>Sar</taxon>
        <taxon>Alveolata</taxon>
        <taxon>Dinophyceae</taxon>
        <taxon>Suessiales</taxon>
        <taxon>Symbiodiniaceae</taxon>
        <taxon>Symbiodinium</taxon>
    </lineage>
</organism>
<gene>
    <name evidence="14" type="ORF">SNAT2548_LOCUS26144</name>
</gene>
<feature type="chain" id="PRO_5032953094" description="Insulin-degrading enzyme" evidence="9">
    <location>
        <begin position="19"/>
        <end position="1076"/>
    </location>
</feature>
<feature type="signal peptide" evidence="9">
    <location>
        <begin position="1"/>
        <end position="18"/>
    </location>
</feature>
<evidence type="ECO:0000256" key="9">
    <source>
        <dbReference type="SAM" id="SignalP"/>
    </source>
</evidence>
<evidence type="ECO:0000256" key="3">
    <source>
        <dbReference type="ARBA" id="ARBA00022670"/>
    </source>
</evidence>
<evidence type="ECO:0000259" key="11">
    <source>
        <dbReference type="Pfam" id="PF05193"/>
    </source>
</evidence>
<reference evidence="14" key="1">
    <citation type="submission" date="2021-02" db="EMBL/GenBank/DDBJ databases">
        <authorList>
            <person name="Dougan E. K."/>
            <person name="Rhodes N."/>
            <person name="Thang M."/>
            <person name="Chan C."/>
        </authorList>
    </citation>
    <scope>NUCLEOTIDE SEQUENCE</scope>
</reference>
<evidence type="ECO:0008006" key="16">
    <source>
        <dbReference type="Google" id="ProtNLM"/>
    </source>
</evidence>
<dbReference type="InterPro" id="IPR007863">
    <property type="entry name" value="Peptidase_M16_C"/>
</dbReference>
<dbReference type="OrthoDB" id="952271at2759"/>
<evidence type="ECO:0000256" key="2">
    <source>
        <dbReference type="ARBA" id="ARBA00007261"/>
    </source>
</evidence>
<evidence type="ECO:0000256" key="7">
    <source>
        <dbReference type="ARBA" id="ARBA00023049"/>
    </source>
</evidence>
<dbReference type="PANTHER" id="PTHR43690">
    <property type="entry name" value="NARDILYSIN"/>
    <property type="match status" value="1"/>
</dbReference>
<dbReference type="InterPro" id="IPR011249">
    <property type="entry name" value="Metalloenz_LuxS/M16"/>
</dbReference>
<dbReference type="PROSITE" id="PS00143">
    <property type="entry name" value="INSULINASE"/>
    <property type="match status" value="1"/>
</dbReference>
<feature type="domain" description="Peptidase M16 C-terminal" evidence="11">
    <location>
        <begin position="210"/>
        <end position="382"/>
    </location>
</feature>
<evidence type="ECO:0000256" key="4">
    <source>
        <dbReference type="ARBA" id="ARBA00022723"/>
    </source>
</evidence>
<dbReference type="PANTHER" id="PTHR43690:SF18">
    <property type="entry name" value="INSULIN-DEGRADING ENZYME-RELATED"/>
    <property type="match status" value="1"/>
</dbReference>
<comment type="caution">
    <text evidence="14">The sequence shown here is derived from an EMBL/GenBank/DDBJ whole genome shotgun (WGS) entry which is preliminary data.</text>
</comment>
<dbReference type="GO" id="GO:0004222">
    <property type="term" value="F:metalloendopeptidase activity"/>
    <property type="evidence" value="ECO:0007669"/>
    <property type="project" value="InterPro"/>
</dbReference>
<dbReference type="InterPro" id="IPR011765">
    <property type="entry name" value="Pept_M16_N"/>
</dbReference>
<dbReference type="EMBL" id="CAJNDS010002419">
    <property type="protein sequence ID" value="CAE7467467.1"/>
    <property type="molecule type" value="Genomic_DNA"/>
</dbReference>
<evidence type="ECO:0000259" key="13">
    <source>
        <dbReference type="Pfam" id="PF22456"/>
    </source>
</evidence>
<feature type="domain" description="Peptidase M16 middle/third" evidence="12">
    <location>
        <begin position="395"/>
        <end position="717"/>
    </location>
</feature>
<keyword evidence="9" id="KW-0732">Signal</keyword>
<comment type="cofactor">
    <cofactor evidence="1">
        <name>Zn(2+)</name>
        <dbReference type="ChEBI" id="CHEBI:29105"/>
    </cofactor>
</comment>
<evidence type="ECO:0000256" key="8">
    <source>
        <dbReference type="RuleBase" id="RU004447"/>
    </source>
</evidence>
<dbReference type="Gene3D" id="3.30.830.10">
    <property type="entry name" value="Metalloenzyme, LuxS/M16 peptidase-like"/>
    <property type="match status" value="4"/>
</dbReference>
<dbReference type="Pfam" id="PF00675">
    <property type="entry name" value="Peptidase_M16"/>
    <property type="match status" value="1"/>
</dbReference>
<evidence type="ECO:0000256" key="5">
    <source>
        <dbReference type="ARBA" id="ARBA00022801"/>
    </source>
</evidence>
<dbReference type="AlphaFoldDB" id="A0A812SAM4"/>
<accession>A0A812SAM4</accession>
<proteinExistence type="inferred from homology"/>
<comment type="similarity">
    <text evidence="2 8">Belongs to the peptidase M16 family.</text>
</comment>
<keyword evidence="15" id="KW-1185">Reference proteome</keyword>
<keyword evidence="7" id="KW-0482">Metalloprotease</keyword>
<dbReference type="InterPro" id="IPR001431">
    <property type="entry name" value="Pept_M16_Zn_BS"/>
</dbReference>
<dbReference type="Pfam" id="PF05193">
    <property type="entry name" value="Peptidase_M16_C"/>
    <property type="match status" value="1"/>
</dbReference>
<dbReference type="GO" id="GO:0006508">
    <property type="term" value="P:proteolysis"/>
    <property type="evidence" value="ECO:0007669"/>
    <property type="project" value="UniProtKB-KW"/>
</dbReference>
<protein>
    <recommendedName>
        <fullName evidence="16">Insulin-degrading enzyme</fullName>
    </recommendedName>
</protein>
<sequence length="1076" mass="119148">MRLHVVFWVWLLAEGALQTTKVTQLTDKPLADSRLYQFAELPNGIQVLNIQEEKTTQAAIAVSVRAGSMFEPKDLHGLAHFCEHMLFLGTRKFPDPTGFDTFLGEAGGGSNAYTDQETTVYYANFDSRVFNDAVDRFADFFAEPLFNRQFVEKEVHAIDSEHQKNLQSPARRVLQVLNYLANPESRVNSFATGNYETLIAEPKEQGRDIVDALRNYFERSHCPQHLRVVTVAPEPVEDQLQKVQHSFSTVRGSAPCFNQTFAEPPAWPPEQLSKFVVVEPSEARPALWLQFALPNLQKEFASKPLSYISYVIKYAGVASLQNSLKKEGLIQDLSSADSSTSAGTRFFVAMYLTTKGAKNMGHVMDLFFQYIAKMKHFGVNSDLYSSLADLSRFQFNWTQPDAPGEAAKDYAERMLRLPPSRLISGDTRIDHMDAKLVQNLLDLFTPQNLILAYIPSTKTNATFPEGSQVFNDKYMKLEYAVMPLQKRMPDAVKKWTSWLSYGPPSEGPKLPSAIKHIPKALDTSNMAAATPVHMAVSSPEAVASRVFGASPALLGNVSTDRLRVRSQKVWYRSGWKTTSPKVSIDVALRRYRAAHELEARAEDQLQLLIFERLFIRQITPLLADLTTTDQTVTISLDEGGLQLSFEAFAPVLPSLIEKFGVLFNSFHLNASQGLAPEFNWTKQELLDTYSAHPDLPAKYAVQAGKVLLTGDALSREESAAGLAQANPAAVMRSLGLLILSKPLALDALVMGNIDGKTAHRAVGQLIQSIEVPEWASPAPDEQRSLPGAPPIALPAQPVEVRARNPRHGDPNDVALVKILVGVATVESRAAFAAIGLILGNLMYSQLRTEEQLGYVVQGAVGSMSNVLYVAGLVQGTSRSADEMEAAIEGVFWDSLPKHLKNLTDADVDSYRKALVQQYLQPPSSIDEERKHFFGPVKHHGACFDLVGEVVRFANSSDFNKDLLVRSWSELMAPNRGWRWKVAVKYFGKGVPERPDSTATRLALQKRGVPEGALSQLVQEHEKTMLLKSADSAARMAISRGSAGGSEYFPTDLHCRRASPDRRSASFLARRTRRVAA</sequence>
<dbReference type="InterPro" id="IPR054734">
    <property type="entry name" value="PqqF-like_C_4"/>
</dbReference>
<dbReference type="SUPFAM" id="SSF63411">
    <property type="entry name" value="LuxS/MPP-like metallohydrolase"/>
    <property type="match status" value="3"/>
</dbReference>
<dbReference type="InterPro" id="IPR032632">
    <property type="entry name" value="Peptidase_M16_M"/>
</dbReference>
<dbReference type="InterPro" id="IPR050626">
    <property type="entry name" value="Peptidase_M16"/>
</dbReference>
<evidence type="ECO:0000259" key="10">
    <source>
        <dbReference type="Pfam" id="PF00675"/>
    </source>
</evidence>
<dbReference type="GO" id="GO:0046872">
    <property type="term" value="F:metal ion binding"/>
    <property type="evidence" value="ECO:0007669"/>
    <property type="project" value="UniProtKB-KW"/>
</dbReference>
<keyword evidence="4" id="KW-0479">Metal-binding</keyword>